<dbReference type="Pfam" id="PF04864">
    <property type="entry name" value="Alliinase_C"/>
    <property type="match status" value="1"/>
</dbReference>
<evidence type="ECO:0000313" key="4">
    <source>
        <dbReference type="EMBL" id="RAL53299.1"/>
    </source>
</evidence>
<organism evidence="4 5">
    <name type="scientific">Cuscuta australis</name>
    <dbReference type="NCBI Taxonomy" id="267555"/>
    <lineage>
        <taxon>Eukaryota</taxon>
        <taxon>Viridiplantae</taxon>
        <taxon>Streptophyta</taxon>
        <taxon>Embryophyta</taxon>
        <taxon>Tracheophyta</taxon>
        <taxon>Spermatophyta</taxon>
        <taxon>Magnoliopsida</taxon>
        <taxon>eudicotyledons</taxon>
        <taxon>Gunneridae</taxon>
        <taxon>Pentapetalae</taxon>
        <taxon>asterids</taxon>
        <taxon>lamiids</taxon>
        <taxon>Solanales</taxon>
        <taxon>Convolvulaceae</taxon>
        <taxon>Cuscuteae</taxon>
        <taxon>Cuscuta</taxon>
        <taxon>Cuscuta subgen. Grammica</taxon>
        <taxon>Cuscuta sect. Cleistogrammica</taxon>
    </lineage>
</organism>
<feature type="domain" description="Alliinase C-terminal" evidence="3">
    <location>
        <begin position="42"/>
        <end position="405"/>
    </location>
</feature>
<dbReference type="PANTHER" id="PTHR43795">
    <property type="entry name" value="BIFUNCTIONAL ASPARTATE AMINOTRANSFERASE AND GLUTAMATE/ASPARTATE-PREPHENATE AMINOTRANSFERASE-RELATED"/>
    <property type="match status" value="1"/>
</dbReference>
<accession>A0A328E9L4</accession>
<dbReference type="InterPro" id="IPR006948">
    <property type="entry name" value="Alliinase_C"/>
</dbReference>
<evidence type="ECO:0000313" key="5">
    <source>
        <dbReference type="Proteomes" id="UP000249390"/>
    </source>
</evidence>
<dbReference type="PANTHER" id="PTHR43795:SF15">
    <property type="entry name" value="TRYPTOPHAN AMINOTRANSFERASE-RELATED PROTEIN 1"/>
    <property type="match status" value="1"/>
</dbReference>
<dbReference type="GO" id="GO:0006520">
    <property type="term" value="P:amino acid metabolic process"/>
    <property type="evidence" value="ECO:0007669"/>
    <property type="project" value="TreeGrafter"/>
</dbReference>
<dbReference type="InterPro" id="IPR015424">
    <property type="entry name" value="PyrdxlP-dep_Trfase"/>
</dbReference>
<dbReference type="InterPro" id="IPR015421">
    <property type="entry name" value="PyrdxlP-dep_Trfase_major"/>
</dbReference>
<dbReference type="InterPro" id="IPR050478">
    <property type="entry name" value="Ethylene_sulfur-biosynth"/>
</dbReference>
<keyword evidence="2" id="KW-0663">Pyridoxal phosphate</keyword>
<comment type="similarity">
    <text evidence="1">Belongs to the alliinase family.</text>
</comment>
<dbReference type="Proteomes" id="UP000249390">
    <property type="component" value="Unassembled WGS sequence"/>
</dbReference>
<dbReference type="AlphaFoldDB" id="A0A328E9L4"/>
<dbReference type="SUPFAM" id="SSF53383">
    <property type="entry name" value="PLP-dependent transferases"/>
    <property type="match status" value="1"/>
</dbReference>
<dbReference type="GO" id="GO:0008483">
    <property type="term" value="F:transaminase activity"/>
    <property type="evidence" value="ECO:0007669"/>
    <property type="project" value="TreeGrafter"/>
</dbReference>
<name>A0A328E9L4_9ASTE</name>
<keyword evidence="5" id="KW-1185">Reference proteome</keyword>
<reference evidence="4 5" key="1">
    <citation type="submission" date="2018-06" db="EMBL/GenBank/DDBJ databases">
        <title>The Genome of Cuscuta australis (Dodder) Provides Insight into the Evolution of Plant Parasitism.</title>
        <authorList>
            <person name="Liu H."/>
        </authorList>
    </citation>
    <scope>NUCLEOTIDE SEQUENCE [LARGE SCALE GENOMIC DNA]</scope>
    <source>
        <strain evidence="5">cv. Yunnan</strain>
        <tissue evidence="4">Vines</tissue>
    </source>
</reference>
<comment type="caution">
    <text evidence="4">The sequence shown here is derived from an EMBL/GenBank/DDBJ whole genome shotgun (WGS) entry which is preliminary data.</text>
</comment>
<dbReference type="GO" id="GO:0016846">
    <property type="term" value="F:carbon-sulfur lyase activity"/>
    <property type="evidence" value="ECO:0007669"/>
    <property type="project" value="InterPro"/>
</dbReference>
<gene>
    <name evidence="4" type="ORF">DM860_006971</name>
</gene>
<protein>
    <recommendedName>
        <fullName evidence="3">Alliinase C-terminal domain-containing protein</fullName>
    </recommendedName>
</protein>
<dbReference type="Gene3D" id="3.90.1150.10">
    <property type="entry name" value="Aspartate Aminotransferase, domain 1"/>
    <property type="match status" value="1"/>
</dbReference>
<proteinExistence type="inferred from homology"/>
<dbReference type="InterPro" id="IPR015422">
    <property type="entry name" value="PyrdxlP-dep_Trfase_small"/>
</dbReference>
<evidence type="ECO:0000256" key="1">
    <source>
        <dbReference type="ARBA" id="ARBA00006312"/>
    </source>
</evidence>
<dbReference type="CDD" id="cd00609">
    <property type="entry name" value="AAT_like"/>
    <property type="match status" value="1"/>
</dbReference>
<dbReference type="Gene3D" id="3.40.640.10">
    <property type="entry name" value="Type I PLP-dependent aspartate aminotransferase-like (Major domain)"/>
    <property type="match status" value="1"/>
</dbReference>
<evidence type="ECO:0000259" key="3">
    <source>
        <dbReference type="Pfam" id="PF04864"/>
    </source>
</evidence>
<sequence>MGATVKASPANFAADNGENGAGKVSVLNLAQNHDVHHQNAHTRGDPTMFGAYWEKMSEKGTITFTGAQSMSYYSNTKSICWFLEPELEREIRRLHGVVGNTVEEEHYVVVGTGSSQLIQAALYALSPPDADLPVNVVCAAPYYSSYPEVADIVRSRSYKWGGDARSYDRDEPYIELVTTPNNPDGAIREPVVNKPQGTVIHDLAYYWPNYTAISSAANHDLMLFTFSKCTGHAGSRIGWALVRDKEVAKKMIKYMEVSTIGVSKDSQLRAAKILGVVSDSCCSHGAEEGFEDEDEEEDFFSFSRNILKERWQRLSQLVKASNLFTLQKYPTQYCRFAKDMTDTLPAFAWIRMTSNEGGMDCAELLKEQRILARSGTRFGVDNKFARVSMVSTDQEFNTFLQRLAIIQGTNPIYI</sequence>
<dbReference type="EMBL" id="NQVE01000027">
    <property type="protein sequence ID" value="RAL53299.1"/>
    <property type="molecule type" value="Genomic_DNA"/>
</dbReference>
<evidence type="ECO:0000256" key="2">
    <source>
        <dbReference type="ARBA" id="ARBA00022898"/>
    </source>
</evidence>